<dbReference type="InterPro" id="IPR029787">
    <property type="entry name" value="Nucleotide_cyclase"/>
</dbReference>
<evidence type="ECO:0000313" key="3">
    <source>
        <dbReference type="EMBL" id="MBF4694010.1"/>
    </source>
</evidence>
<dbReference type="PANTHER" id="PTHR45138">
    <property type="entry name" value="REGULATORY COMPONENTS OF SENSORY TRANSDUCTION SYSTEM"/>
    <property type="match status" value="1"/>
</dbReference>
<dbReference type="Pfam" id="PF00990">
    <property type="entry name" value="GGDEF"/>
    <property type="match status" value="1"/>
</dbReference>
<feature type="transmembrane region" description="Helical" evidence="1">
    <location>
        <begin position="197"/>
        <end position="214"/>
    </location>
</feature>
<keyword evidence="1" id="KW-0472">Membrane</keyword>
<name>A0ABR9ZU96_9FIRM</name>
<dbReference type="PROSITE" id="PS50887">
    <property type="entry name" value="GGDEF"/>
    <property type="match status" value="1"/>
</dbReference>
<dbReference type="SMART" id="SM00267">
    <property type="entry name" value="GGDEF"/>
    <property type="match status" value="1"/>
</dbReference>
<organism evidence="3 4">
    <name type="scientific">Fusibacter ferrireducens</name>
    <dbReference type="NCBI Taxonomy" id="2785058"/>
    <lineage>
        <taxon>Bacteria</taxon>
        <taxon>Bacillati</taxon>
        <taxon>Bacillota</taxon>
        <taxon>Clostridia</taxon>
        <taxon>Eubacteriales</taxon>
        <taxon>Eubacteriales Family XII. Incertae Sedis</taxon>
        <taxon>Fusibacter</taxon>
    </lineage>
</organism>
<feature type="transmembrane region" description="Helical" evidence="1">
    <location>
        <begin position="107"/>
        <end position="130"/>
    </location>
</feature>
<evidence type="ECO:0000313" key="4">
    <source>
        <dbReference type="Proteomes" id="UP000614200"/>
    </source>
</evidence>
<dbReference type="NCBIfam" id="TIGR00254">
    <property type="entry name" value="GGDEF"/>
    <property type="match status" value="1"/>
</dbReference>
<proteinExistence type="predicted"/>
<keyword evidence="1" id="KW-0812">Transmembrane</keyword>
<keyword evidence="1" id="KW-1133">Transmembrane helix</keyword>
<sequence>MVYYIQIGLFSLMILIVIYYNVRSDLNRDKMDRKLFEALILSTACVTVLDVLMYLVDMRSGSFFLSANQLVTCLYYIFNPIPCLIWCLYADILIFDSPSRLKKMFTVMIIPTIVLTLLSIMSISKGFFFYIDTFNKYHRGTYNWLLTLICCFYLFYTFLITLINRKNISSKDFFPMLFFLFPPIIGFMIQIRFQGVSTLWMSVTFSILVIYINIQKINVSTDYLTGLYNRRQLDSHLKRFSHFQSSAHKIAGMMIDLNDMKSINDSQGHMMGDIALEQTALILKKSFHKDDFIARYGGDEFVIIFMVKDYDGLSQTVSRVESNLEKFNKNTTFPFKLSFSIGYDLFDPKKQATIDDFIRYLDQKMYLSKEQYHKLHDMPKLR</sequence>
<feature type="transmembrane region" description="Helical" evidence="1">
    <location>
        <begin position="142"/>
        <end position="161"/>
    </location>
</feature>
<feature type="domain" description="GGDEF" evidence="2">
    <location>
        <begin position="248"/>
        <end position="382"/>
    </location>
</feature>
<evidence type="ECO:0000259" key="2">
    <source>
        <dbReference type="PROSITE" id="PS50887"/>
    </source>
</evidence>
<protein>
    <submittedName>
        <fullName evidence="3">GGDEF domain-containing protein</fullName>
    </submittedName>
</protein>
<dbReference type="RefSeq" id="WP_194702244.1">
    <property type="nucleotide sequence ID" value="NZ_JADKNH010000007.1"/>
</dbReference>
<dbReference type="Proteomes" id="UP000614200">
    <property type="component" value="Unassembled WGS sequence"/>
</dbReference>
<dbReference type="EMBL" id="JADKNH010000007">
    <property type="protein sequence ID" value="MBF4694010.1"/>
    <property type="molecule type" value="Genomic_DNA"/>
</dbReference>
<feature type="transmembrane region" description="Helical" evidence="1">
    <location>
        <begin position="76"/>
        <end position="95"/>
    </location>
</feature>
<gene>
    <name evidence="3" type="ORF">ISU02_12895</name>
</gene>
<feature type="transmembrane region" description="Helical" evidence="1">
    <location>
        <begin position="35"/>
        <end position="56"/>
    </location>
</feature>
<dbReference type="PANTHER" id="PTHR45138:SF9">
    <property type="entry name" value="DIGUANYLATE CYCLASE DGCM-RELATED"/>
    <property type="match status" value="1"/>
</dbReference>
<dbReference type="SUPFAM" id="SSF55073">
    <property type="entry name" value="Nucleotide cyclase"/>
    <property type="match status" value="1"/>
</dbReference>
<dbReference type="CDD" id="cd01949">
    <property type="entry name" value="GGDEF"/>
    <property type="match status" value="1"/>
</dbReference>
<dbReference type="InterPro" id="IPR050469">
    <property type="entry name" value="Diguanylate_Cyclase"/>
</dbReference>
<accession>A0ABR9ZU96</accession>
<dbReference type="Gene3D" id="3.30.70.270">
    <property type="match status" value="1"/>
</dbReference>
<reference evidence="3 4" key="1">
    <citation type="submission" date="2020-11" db="EMBL/GenBank/DDBJ databases">
        <title>Fusibacter basophilias sp. nov.</title>
        <authorList>
            <person name="Qiu D."/>
        </authorList>
    </citation>
    <scope>NUCLEOTIDE SEQUENCE [LARGE SCALE GENOMIC DNA]</scope>
    <source>
        <strain evidence="3 4">Q10-2</strain>
    </source>
</reference>
<dbReference type="InterPro" id="IPR043128">
    <property type="entry name" value="Rev_trsase/Diguanyl_cyclase"/>
</dbReference>
<feature type="transmembrane region" description="Helical" evidence="1">
    <location>
        <begin position="173"/>
        <end position="191"/>
    </location>
</feature>
<comment type="caution">
    <text evidence="3">The sequence shown here is derived from an EMBL/GenBank/DDBJ whole genome shotgun (WGS) entry which is preliminary data.</text>
</comment>
<feature type="transmembrane region" description="Helical" evidence="1">
    <location>
        <begin position="6"/>
        <end position="23"/>
    </location>
</feature>
<dbReference type="InterPro" id="IPR000160">
    <property type="entry name" value="GGDEF_dom"/>
</dbReference>
<evidence type="ECO:0000256" key="1">
    <source>
        <dbReference type="SAM" id="Phobius"/>
    </source>
</evidence>
<keyword evidence="4" id="KW-1185">Reference proteome</keyword>